<evidence type="ECO:0000256" key="3">
    <source>
        <dbReference type="ARBA" id="ARBA00022833"/>
    </source>
</evidence>
<dbReference type="InterPro" id="IPR002481">
    <property type="entry name" value="FUR"/>
</dbReference>
<feature type="binding site" evidence="7">
    <location>
        <position position="141"/>
    </location>
    <ligand>
        <name>Zn(2+)</name>
        <dbReference type="ChEBI" id="CHEBI:29105"/>
    </ligand>
</feature>
<evidence type="ECO:0000256" key="7">
    <source>
        <dbReference type="PIRSR" id="PIRSR602481-1"/>
    </source>
</evidence>
<evidence type="ECO:0000256" key="1">
    <source>
        <dbReference type="ARBA" id="ARBA00007957"/>
    </source>
</evidence>
<feature type="binding site" evidence="8">
    <location>
        <position position="133"/>
    </location>
    <ligand>
        <name>Fe cation</name>
        <dbReference type="ChEBI" id="CHEBI:24875"/>
    </ligand>
</feature>
<keyword evidence="6" id="KW-0804">Transcription</keyword>
<evidence type="ECO:0000256" key="8">
    <source>
        <dbReference type="PIRSR" id="PIRSR602481-2"/>
    </source>
</evidence>
<comment type="cofactor">
    <cofactor evidence="7">
        <name>Zn(2+)</name>
        <dbReference type="ChEBI" id="CHEBI:29105"/>
    </cofactor>
    <text evidence="7">Binds 1 zinc ion per subunit.</text>
</comment>
<dbReference type="InterPro" id="IPR043135">
    <property type="entry name" value="Fur_C"/>
</dbReference>
<evidence type="ECO:0000256" key="5">
    <source>
        <dbReference type="ARBA" id="ARBA00023125"/>
    </source>
</evidence>
<keyword evidence="2" id="KW-0678">Repressor</keyword>
<feature type="binding site" evidence="7">
    <location>
        <position position="104"/>
    </location>
    <ligand>
        <name>Zn(2+)</name>
        <dbReference type="ChEBI" id="CHEBI:29105"/>
    </ligand>
</feature>
<dbReference type="Gene3D" id="3.30.1490.190">
    <property type="match status" value="1"/>
</dbReference>
<keyword evidence="3 7" id="KW-0862">Zinc</keyword>
<dbReference type="STRING" id="29563.SAMN02983006_02265"/>
<dbReference type="GO" id="GO:0045892">
    <property type="term" value="P:negative regulation of DNA-templated transcription"/>
    <property type="evidence" value="ECO:0007669"/>
    <property type="project" value="TreeGrafter"/>
</dbReference>
<keyword evidence="4" id="KW-0805">Transcription regulation</keyword>
<dbReference type="InterPro" id="IPR036388">
    <property type="entry name" value="WH-like_DNA-bd_sf"/>
</dbReference>
<dbReference type="GO" id="GO:1900376">
    <property type="term" value="P:regulation of secondary metabolite biosynthetic process"/>
    <property type="evidence" value="ECO:0007669"/>
    <property type="project" value="TreeGrafter"/>
</dbReference>
<name>A0A1I4L9B0_9FIRM</name>
<dbReference type="PANTHER" id="PTHR33202:SF7">
    <property type="entry name" value="FERRIC UPTAKE REGULATION PROTEIN"/>
    <property type="match status" value="1"/>
</dbReference>
<organism evidence="9 10">
    <name type="scientific">Halanaerobium salsuginis</name>
    <dbReference type="NCBI Taxonomy" id="29563"/>
    <lineage>
        <taxon>Bacteria</taxon>
        <taxon>Bacillati</taxon>
        <taxon>Bacillota</taxon>
        <taxon>Clostridia</taxon>
        <taxon>Halanaerobiales</taxon>
        <taxon>Halanaerobiaceae</taxon>
        <taxon>Halanaerobium</taxon>
    </lineage>
</organism>
<protein>
    <submittedName>
        <fullName evidence="9">Fur family transcriptional regulator, ferric uptake regulator</fullName>
    </submittedName>
</protein>
<dbReference type="GO" id="GO:0008270">
    <property type="term" value="F:zinc ion binding"/>
    <property type="evidence" value="ECO:0007669"/>
    <property type="project" value="TreeGrafter"/>
</dbReference>
<dbReference type="InterPro" id="IPR036390">
    <property type="entry name" value="WH_DNA-bd_sf"/>
</dbReference>
<proteinExistence type="inferred from homology"/>
<dbReference type="AlphaFoldDB" id="A0A1I4L9B0"/>
<comment type="similarity">
    <text evidence="1">Belongs to the Fur family.</text>
</comment>
<feature type="binding site" evidence="7">
    <location>
        <position position="101"/>
    </location>
    <ligand>
        <name>Zn(2+)</name>
        <dbReference type="ChEBI" id="CHEBI:29105"/>
    </ligand>
</feature>
<dbReference type="CDD" id="cd07153">
    <property type="entry name" value="Fur_like"/>
    <property type="match status" value="1"/>
</dbReference>
<dbReference type="Pfam" id="PF01475">
    <property type="entry name" value="FUR"/>
    <property type="match status" value="1"/>
</dbReference>
<sequence>MNEAKFTELKQLFSKNGYHFTKQRQLICEKLLNSPKKYLTGTEIFNYLKSENTDLCLATVYRTIDVLEKIGLLKKAMIKDKVIKYQVCFNCTEEIHGHLVCKHCNNIFKLESENLNKLIAEIRDDYDFIIENHFINFKGVCANCKQELNIVR</sequence>
<evidence type="ECO:0000256" key="2">
    <source>
        <dbReference type="ARBA" id="ARBA00022491"/>
    </source>
</evidence>
<dbReference type="EMBL" id="FOTI01000038">
    <property type="protein sequence ID" value="SFL87602.1"/>
    <property type="molecule type" value="Genomic_DNA"/>
</dbReference>
<dbReference type="GO" id="GO:0003700">
    <property type="term" value="F:DNA-binding transcription factor activity"/>
    <property type="evidence" value="ECO:0007669"/>
    <property type="project" value="InterPro"/>
</dbReference>
<dbReference type="RefSeq" id="WP_177181435.1">
    <property type="nucleotide sequence ID" value="NZ_FOTI01000038.1"/>
</dbReference>
<dbReference type="Proteomes" id="UP000199006">
    <property type="component" value="Unassembled WGS sequence"/>
</dbReference>
<evidence type="ECO:0000256" key="6">
    <source>
        <dbReference type="ARBA" id="ARBA00023163"/>
    </source>
</evidence>
<comment type="cofactor">
    <cofactor evidence="8">
        <name>Mn(2+)</name>
        <dbReference type="ChEBI" id="CHEBI:29035"/>
    </cofactor>
    <cofactor evidence="8">
        <name>Fe(2+)</name>
        <dbReference type="ChEBI" id="CHEBI:29033"/>
    </cofactor>
    <text evidence="8">Binds 1 Mn(2+) or Fe(2+) ion per subunit.</text>
</comment>
<evidence type="ECO:0000256" key="4">
    <source>
        <dbReference type="ARBA" id="ARBA00023015"/>
    </source>
</evidence>
<dbReference type="GO" id="GO:0000976">
    <property type="term" value="F:transcription cis-regulatory region binding"/>
    <property type="evidence" value="ECO:0007669"/>
    <property type="project" value="TreeGrafter"/>
</dbReference>
<dbReference type="PANTHER" id="PTHR33202">
    <property type="entry name" value="ZINC UPTAKE REGULATION PROTEIN"/>
    <property type="match status" value="1"/>
</dbReference>
<dbReference type="SUPFAM" id="SSF46785">
    <property type="entry name" value="Winged helix' DNA-binding domain"/>
    <property type="match status" value="1"/>
</dbReference>
<gene>
    <name evidence="9" type="ORF">SAMN02983006_02265</name>
</gene>
<feature type="binding site" evidence="7">
    <location>
        <position position="144"/>
    </location>
    <ligand>
        <name>Zn(2+)</name>
        <dbReference type="ChEBI" id="CHEBI:29105"/>
    </ligand>
</feature>
<dbReference type="Gene3D" id="1.10.10.10">
    <property type="entry name" value="Winged helix-like DNA-binding domain superfamily/Winged helix DNA-binding domain"/>
    <property type="match status" value="1"/>
</dbReference>
<keyword evidence="7" id="KW-0479">Metal-binding</keyword>
<keyword evidence="5" id="KW-0238">DNA-binding</keyword>
<evidence type="ECO:0000313" key="9">
    <source>
        <dbReference type="EMBL" id="SFL87602.1"/>
    </source>
</evidence>
<keyword evidence="8" id="KW-0408">Iron</keyword>
<accession>A0A1I4L9B0</accession>
<keyword evidence="10" id="KW-1185">Reference proteome</keyword>
<reference evidence="9 10" key="1">
    <citation type="submission" date="2016-10" db="EMBL/GenBank/DDBJ databases">
        <authorList>
            <person name="de Groot N.N."/>
        </authorList>
    </citation>
    <scope>NUCLEOTIDE SEQUENCE [LARGE SCALE GENOMIC DNA]</scope>
    <source>
        <strain evidence="9 10">ATCC 51327</strain>
    </source>
</reference>
<evidence type="ECO:0000313" key="10">
    <source>
        <dbReference type="Proteomes" id="UP000199006"/>
    </source>
</evidence>